<dbReference type="EnsemblMetazoa" id="AMIN006451-RA">
    <property type="protein sequence ID" value="AMIN006451-PA"/>
    <property type="gene ID" value="AMIN006451"/>
</dbReference>
<dbReference type="PANTHER" id="PTHR10492:SF57">
    <property type="entry name" value="ATP-DEPENDENT DNA HELICASE"/>
    <property type="match status" value="1"/>
</dbReference>
<keyword evidence="2" id="KW-1185">Reference proteome</keyword>
<name>A0A182W7X8_9DIPT</name>
<dbReference type="VEuPathDB" id="VectorBase:AMIN006451"/>
<accession>A0A182W7X8</accession>
<evidence type="ECO:0000313" key="2">
    <source>
        <dbReference type="Proteomes" id="UP000075920"/>
    </source>
</evidence>
<dbReference type="PANTHER" id="PTHR10492">
    <property type="match status" value="1"/>
</dbReference>
<dbReference type="Proteomes" id="UP000075920">
    <property type="component" value="Unassembled WGS sequence"/>
</dbReference>
<protein>
    <submittedName>
        <fullName evidence="1">Uncharacterized protein</fullName>
    </submittedName>
</protein>
<dbReference type="STRING" id="112268.A0A182W7X8"/>
<dbReference type="AlphaFoldDB" id="A0A182W7X8"/>
<proteinExistence type="predicted"/>
<organism evidence="1 2">
    <name type="scientific">Anopheles minimus</name>
    <dbReference type="NCBI Taxonomy" id="112268"/>
    <lineage>
        <taxon>Eukaryota</taxon>
        <taxon>Metazoa</taxon>
        <taxon>Ecdysozoa</taxon>
        <taxon>Arthropoda</taxon>
        <taxon>Hexapoda</taxon>
        <taxon>Insecta</taxon>
        <taxon>Pterygota</taxon>
        <taxon>Neoptera</taxon>
        <taxon>Endopterygota</taxon>
        <taxon>Diptera</taxon>
        <taxon>Nematocera</taxon>
        <taxon>Culicoidea</taxon>
        <taxon>Culicidae</taxon>
        <taxon>Anophelinae</taxon>
        <taxon>Anopheles</taxon>
    </lineage>
</organism>
<evidence type="ECO:0000313" key="1">
    <source>
        <dbReference type="EnsemblMetazoa" id="AMIN006451-PA"/>
    </source>
</evidence>
<reference evidence="2" key="1">
    <citation type="submission" date="2013-03" db="EMBL/GenBank/DDBJ databases">
        <title>The Genome Sequence of Anopheles minimus MINIMUS1.</title>
        <authorList>
            <consortium name="The Broad Institute Genomics Platform"/>
            <person name="Neafsey D.E."/>
            <person name="Walton C."/>
            <person name="Walker B."/>
            <person name="Young S.K."/>
            <person name="Zeng Q."/>
            <person name="Gargeya S."/>
            <person name="Fitzgerald M."/>
            <person name="Haas B."/>
            <person name="Abouelleil A."/>
            <person name="Allen A.W."/>
            <person name="Alvarado L."/>
            <person name="Arachchi H.M."/>
            <person name="Berlin A.M."/>
            <person name="Chapman S.B."/>
            <person name="Gainer-Dewar J."/>
            <person name="Goldberg J."/>
            <person name="Griggs A."/>
            <person name="Gujja S."/>
            <person name="Hansen M."/>
            <person name="Howarth C."/>
            <person name="Imamovic A."/>
            <person name="Ireland A."/>
            <person name="Larimer J."/>
            <person name="McCowan C."/>
            <person name="Murphy C."/>
            <person name="Pearson M."/>
            <person name="Poon T.W."/>
            <person name="Priest M."/>
            <person name="Roberts A."/>
            <person name="Saif S."/>
            <person name="Shea T."/>
            <person name="Sisk P."/>
            <person name="Sykes S."/>
            <person name="Wortman J."/>
            <person name="Nusbaum C."/>
            <person name="Birren B."/>
        </authorList>
    </citation>
    <scope>NUCLEOTIDE SEQUENCE [LARGE SCALE GENOMIC DNA]</scope>
    <source>
        <strain evidence="2">MINIMUS1</strain>
    </source>
</reference>
<reference evidence="1" key="2">
    <citation type="submission" date="2020-05" db="UniProtKB">
        <authorList>
            <consortium name="EnsemblMetazoa"/>
        </authorList>
    </citation>
    <scope>IDENTIFICATION</scope>
    <source>
        <strain evidence="1">MINIMUS1</strain>
    </source>
</reference>
<sequence>STNSYQTNQRNITQCRVRAGTRVILVPSFISSDRCMRTQKLSIQDLSFGVLGLEIAWTHAIEFQKRGLSYAHYTDLLVLTEIPDPTNVELYNTVRQRMMQGAMRSVKSTQHEGWQMLEGNSKTAEDGYAVYRRRNNSRTVTVKGLTLDNRYVLPYNTCNKHETLCSVKYIHKSVYKGHDRVAVSSDEVQQYLKARYISASQSMSTIFGFEMQAKT</sequence>